<evidence type="ECO:0000256" key="11">
    <source>
        <dbReference type="ARBA" id="ARBA00038905"/>
    </source>
</evidence>
<comment type="similarity">
    <text evidence="2">Belongs to the Nudix hydrolase family.</text>
</comment>
<dbReference type="InterPro" id="IPR000086">
    <property type="entry name" value="NUDIX_hydrolase_dom"/>
</dbReference>
<evidence type="ECO:0000259" key="12">
    <source>
        <dbReference type="PROSITE" id="PS51462"/>
    </source>
</evidence>
<keyword evidence="4" id="KW-0235">DNA replication</keyword>
<dbReference type="Gene3D" id="3.90.79.10">
    <property type="entry name" value="Nucleoside Triphosphate Pyrophosphohydrolase"/>
    <property type="match status" value="1"/>
</dbReference>
<dbReference type="PANTHER" id="PTHR47707:SF1">
    <property type="entry name" value="NUDIX HYDROLASE FAMILY PROTEIN"/>
    <property type="match status" value="1"/>
</dbReference>
<evidence type="ECO:0000256" key="3">
    <source>
        <dbReference type="ARBA" id="ARBA00022457"/>
    </source>
</evidence>
<evidence type="ECO:0000256" key="6">
    <source>
        <dbReference type="ARBA" id="ARBA00022763"/>
    </source>
</evidence>
<keyword evidence="9" id="KW-0234">DNA repair</keyword>
<dbReference type="GO" id="GO:0044716">
    <property type="term" value="F:8-oxo-GDP phosphatase activity"/>
    <property type="evidence" value="ECO:0007669"/>
    <property type="project" value="TreeGrafter"/>
</dbReference>
<organism evidence="13 14">
    <name type="scientific">Planosporangium mesophilum</name>
    <dbReference type="NCBI Taxonomy" id="689768"/>
    <lineage>
        <taxon>Bacteria</taxon>
        <taxon>Bacillati</taxon>
        <taxon>Actinomycetota</taxon>
        <taxon>Actinomycetes</taxon>
        <taxon>Micromonosporales</taxon>
        <taxon>Micromonosporaceae</taxon>
        <taxon>Planosporangium</taxon>
    </lineage>
</organism>
<dbReference type="PROSITE" id="PS51462">
    <property type="entry name" value="NUDIX"/>
    <property type="match status" value="1"/>
</dbReference>
<gene>
    <name evidence="13" type="ORF">Pme01_07090</name>
</gene>
<keyword evidence="8" id="KW-0460">Magnesium</keyword>
<evidence type="ECO:0000256" key="8">
    <source>
        <dbReference type="ARBA" id="ARBA00022842"/>
    </source>
</evidence>
<dbReference type="GO" id="GO:0046872">
    <property type="term" value="F:metal ion binding"/>
    <property type="evidence" value="ECO:0007669"/>
    <property type="project" value="UniProtKB-KW"/>
</dbReference>
<keyword evidence="7" id="KW-0378">Hydrolase</keyword>
<name>A0A8J3WYF5_9ACTN</name>
<keyword evidence="14" id="KW-1185">Reference proteome</keyword>
<protein>
    <recommendedName>
        <fullName evidence="11">8-oxo-dGTP diphosphatase</fullName>
        <ecNumber evidence="11">3.6.1.55</ecNumber>
    </recommendedName>
</protein>
<dbReference type="PRINTS" id="PR00502">
    <property type="entry name" value="NUDIXFAMILY"/>
</dbReference>
<comment type="caution">
    <text evidence="13">The sequence shown here is derived from an EMBL/GenBank/DDBJ whole genome shotgun (WGS) entry which is preliminary data.</text>
</comment>
<dbReference type="GO" id="GO:0006281">
    <property type="term" value="P:DNA repair"/>
    <property type="evidence" value="ECO:0007669"/>
    <property type="project" value="UniProtKB-KW"/>
</dbReference>
<accession>A0A8J3WYF5</accession>
<comment type="cofactor">
    <cofactor evidence="1">
        <name>Mg(2+)</name>
        <dbReference type="ChEBI" id="CHEBI:18420"/>
    </cofactor>
</comment>
<keyword evidence="3" id="KW-0515">Mutator protein</keyword>
<dbReference type="InterPro" id="IPR015797">
    <property type="entry name" value="NUDIX_hydrolase-like_dom_sf"/>
</dbReference>
<evidence type="ECO:0000256" key="2">
    <source>
        <dbReference type="ARBA" id="ARBA00005582"/>
    </source>
</evidence>
<dbReference type="Pfam" id="PF00293">
    <property type="entry name" value="NUDIX"/>
    <property type="match status" value="1"/>
</dbReference>
<evidence type="ECO:0000313" key="14">
    <source>
        <dbReference type="Proteomes" id="UP000599074"/>
    </source>
</evidence>
<dbReference type="Proteomes" id="UP000599074">
    <property type="component" value="Unassembled WGS sequence"/>
</dbReference>
<evidence type="ECO:0000256" key="7">
    <source>
        <dbReference type="ARBA" id="ARBA00022801"/>
    </source>
</evidence>
<dbReference type="EC" id="3.6.1.55" evidence="11"/>
<dbReference type="GO" id="GO:0006260">
    <property type="term" value="P:DNA replication"/>
    <property type="evidence" value="ECO:0007669"/>
    <property type="project" value="UniProtKB-KW"/>
</dbReference>
<evidence type="ECO:0000313" key="13">
    <source>
        <dbReference type="EMBL" id="GII21112.1"/>
    </source>
</evidence>
<dbReference type="SUPFAM" id="SSF55811">
    <property type="entry name" value="Nudix"/>
    <property type="match status" value="1"/>
</dbReference>
<dbReference type="InterPro" id="IPR020476">
    <property type="entry name" value="Nudix_hydrolase"/>
</dbReference>
<sequence>MQLVVVGAAIISGGRVLACARSDQPESAGHWEFPGGKVEPGEDDVSALIRECREELGVRIDVGPTVGPEVPLPGGRAVLRVYTARLCGDAAPRLTEHAEMRWLAADELSDVAWMPADVPIAEALRPLLAEGASPSR</sequence>
<dbReference type="InterPro" id="IPR047127">
    <property type="entry name" value="MutT-like"/>
</dbReference>
<dbReference type="PANTHER" id="PTHR47707">
    <property type="entry name" value="8-OXO-DGTP DIPHOSPHATASE"/>
    <property type="match status" value="1"/>
</dbReference>
<dbReference type="RefSeq" id="WP_239087996.1">
    <property type="nucleotide sequence ID" value="NZ_BOON01000005.1"/>
</dbReference>
<dbReference type="GO" id="GO:0008413">
    <property type="term" value="F:8-oxo-7,8-dihydroguanosine triphosphate pyrophosphatase activity"/>
    <property type="evidence" value="ECO:0007669"/>
    <property type="project" value="TreeGrafter"/>
</dbReference>
<reference evidence="13" key="1">
    <citation type="submission" date="2021-01" db="EMBL/GenBank/DDBJ databases">
        <title>Whole genome shotgun sequence of Planosporangium mesophilum NBRC 109066.</title>
        <authorList>
            <person name="Komaki H."/>
            <person name="Tamura T."/>
        </authorList>
    </citation>
    <scope>NUCLEOTIDE SEQUENCE</scope>
    <source>
        <strain evidence="13">NBRC 109066</strain>
    </source>
</reference>
<evidence type="ECO:0000256" key="5">
    <source>
        <dbReference type="ARBA" id="ARBA00022723"/>
    </source>
</evidence>
<dbReference type="EMBL" id="BOON01000005">
    <property type="protein sequence ID" value="GII21112.1"/>
    <property type="molecule type" value="Genomic_DNA"/>
</dbReference>
<dbReference type="GO" id="GO:0044715">
    <property type="term" value="F:8-oxo-dGDP phosphatase activity"/>
    <property type="evidence" value="ECO:0007669"/>
    <property type="project" value="TreeGrafter"/>
</dbReference>
<evidence type="ECO:0000256" key="9">
    <source>
        <dbReference type="ARBA" id="ARBA00023204"/>
    </source>
</evidence>
<feature type="domain" description="Nudix hydrolase" evidence="12">
    <location>
        <begin position="1"/>
        <end position="128"/>
    </location>
</feature>
<evidence type="ECO:0000256" key="4">
    <source>
        <dbReference type="ARBA" id="ARBA00022705"/>
    </source>
</evidence>
<evidence type="ECO:0000256" key="10">
    <source>
        <dbReference type="ARBA" id="ARBA00035861"/>
    </source>
</evidence>
<dbReference type="GO" id="GO:0035539">
    <property type="term" value="F:8-oxo-7,8-dihydrodeoxyguanosine triphosphate pyrophosphatase activity"/>
    <property type="evidence" value="ECO:0007669"/>
    <property type="project" value="UniProtKB-EC"/>
</dbReference>
<keyword evidence="6" id="KW-0227">DNA damage</keyword>
<dbReference type="CDD" id="cd03425">
    <property type="entry name" value="NUDIX_MutT_NudA_like"/>
    <property type="match status" value="1"/>
</dbReference>
<proteinExistence type="inferred from homology"/>
<comment type="catalytic activity">
    <reaction evidence="10">
        <text>8-oxo-dGTP + H2O = 8-oxo-dGMP + diphosphate + H(+)</text>
        <dbReference type="Rhea" id="RHEA:31575"/>
        <dbReference type="ChEBI" id="CHEBI:15377"/>
        <dbReference type="ChEBI" id="CHEBI:15378"/>
        <dbReference type="ChEBI" id="CHEBI:33019"/>
        <dbReference type="ChEBI" id="CHEBI:63224"/>
        <dbReference type="ChEBI" id="CHEBI:77896"/>
        <dbReference type="EC" id="3.6.1.55"/>
    </reaction>
</comment>
<dbReference type="AlphaFoldDB" id="A0A8J3WYF5"/>
<keyword evidence="5" id="KW-0479">Metal-binding</keyword>
<evidence type="ECO:0000256" key="1">
    <source>
        <dbReference type="ARBA" id="ARBA00001946"/>
    </source>
</evidence>